<keyword evidence="4" id="KW-1185">Reference proteome</keyword>
<feature type="domain" description="Extradiol ring-cleavage dioxygenase class III enzyme subunit B" evidence="2">
    <location>
        <begin position="8"/>
        <end position="302"/>
    </location>
</feature>
<accession>A0ABS8P9G8</accession>
<dbReference type="RefSeq" id="WP_230735392.1">
    <property type="nucleotide sequence ID" value="NZ_JAJNDB010000003.1"/>
</dbReference>
<dbReference type="SUPFAM" id="SSF53213">
    <property type="entry name" value="LigB-like"/>
    <property type="match status" value="1"/>
</dbReference>
<feature type="region of interest" description="Disordered" evidence="1">
    <location>
        <begin position="310"/>
        <end position="334"/>
    </location>
</feature>
<feature type="compositionally biased region" description="Pro residues" evidence="1">
    <location>
        <begin position="312"/>
        <end position="327"/>
    </location>
</feature>
<evidence type="ECO:0000313" key="3">
    <source>
        <dbReference type="EMBL" id="MCD2194868.1"/>
    </source>
</evidence>
<name>A0ABS8P9G8_9PSEU</name>
<dbReference type="Gene3D" id="3.40.830.10">
    <property type="entry name" value="LigB-like"/>
    <property type="match status" value="1"/>
</dbReference>
<evidence type="ECO:0000259" key="2">
    <source>
        <dbReference type="Pfam" id="PF02900"/>
    </source>
</evidence>
<evidence type="ECO:0000313" key="4">
    <source>
        <dbReference type="Proteomes" id="UP001199469"/>
    </source>
</evidence>
<evidence type="ECO:0000256" key="1">
    <source>
        <dbReference type="SAM" id="MobiDB-lite"/>
    </source>
</evidence>
<dbReference type="Pfam" id="PF02900">
    <property type="entry name" value="LigB"/>
    <property type="match status" value="1"/>
</dbReference>
<comment type="caution">
    <text evidence="3">The sequence shown here is derived from an EMBL/GenBank/DDBJ whole genome shotgun (WGS) entry which is preliminary data.</text>
</comment>
<dbReference type="EMBL" id="JAJNDB010000003">
    <property type="protein sequence ID" value="MCD2194868.1"/>
    <property type="molecule type" value="Genomic_DNA"/>
</dbReference>
<gene>
    <name evidence="3" type="ORF">LQ327_15965</name>
</gene>
<organism evidence="3 4">
    <name type="scientific">Actinomycetospora endophytica</name>
    <dbReference type="NCBI Taxonomy" id="2291215"/>
    <lineage>
        <taxon>Bacteria</taxon>
        <taxon>Bacillati</taxon>
        <taxon>Actinomycetota</taxon>
        <taxon>Actinomycetes</taxon>
        <taxon>Pseudonocardiales</taxon>
        <taxon>Pseudonocardiaceae</taxon>
        <taxon>Actinomycetospora</taxon>
    </lineage>
</organism>
<proteinExistence type="predicted"/>
<dbReference type="InterPro" id="IPR004183">
    <property type="entry name" value="Xdiol_dOase_suB"/>
</dbReference>
<reference evidence="3 4" key="1">
    <citation type="submission" date="2021-11" db="EMBL/GenBank/DDBJ databases">
        <title>Draft genome sequence of Actinomycetospora sp. SF1 isolated from the rhizosphere soil.</title>
        <authorList>
            <person name="Duangmal K."/>
            <person name="Chantavorakit T."/>
        </authorList>
    </citation>
    <scope>NUCLEOTIDE SEQUENCE [LARGE SCALE GENOMIC DNA]</scope>
    <source>
        <strain evidence="3 4">TBRC 5722</strain>
    </source>
</reference>
<dbReference type="Proteomes" id="UP001199469">
    <property type="component" value="Unassembled WGS sequence"/>
</dbReference>
<sequence length="334" mass="34219">MSDVVGFVGMSHSPFASLMPPGPGDPGAAFLADVARVRDAVTALAPDAVVVIGPDHFHGNFYDVMPPITLGVEEAVGFGDFGSRAGALPVAGPLAWAVHDAVAAAGFDLALSYSLTVDHGIVQSYEMALGDGAETPIVPLVLNTAAPPLPTPARCVALGRALGDALRRAPLAHRVLVVASGGLSHWLPSNDPRDPAVVGERRSALIHGRRDAVGFAAAREPKVRAMAGDPDAPVNAGWDRWFLDRLAEGDLDAVAALGHDGIESAAGSGGQEIRTWLVGLAAVGGRLAATAYEPVPEWITGMGLGTSFTVPGLPPRPATPRGVPAPVPSAVRSR</sequence>
<protein>
    <submittedName>
        <fullName evidence="3">2,3-dihydroxyphenylpropionate 1,2-dioxygenase</fullName>
    </submittedName>
</protein>